<sequence length="33" mass="3866">MSPKRLAIHSNNISLKRLTNLQWKNETSSQKKL</sequence>
<dbReference type="AlphaFoldDB" id="A0A2P2QDR5"/>
<evidence type="ECO:0000313" key="1">
    <source>
        <dbReference type="EMBL" id="MBX65131.1"/>
    </source>
</evidence>
<reference evidence="1" key="1">
    <citation type="submission" date="2018-02" db="EMBL/GenBank/DDBJ databases">
        <title>Rhizophora mucronata_Transcriptome.</title>
        <authorList>
            <person name="Meera S.P."/>
            <person name="Sreeshan A."/>
            <person name="Augustine A."/>
        </authorList>
    </citation>
    <scope>NUCLEOTIDE SEQUENCE</scope>
    <source>
        <tissue evidence="1">Leaf</tissue>
    </source>
</reference>
<accession>A0A2P2QDR5</accession>
<dbReference type="EMBL" id="GGEC01084647">
    <property type="protein sequence ID" value="MBX65131.1"/>
    <property type="molecule type" value="Transcribed_RNA"/>
</dbReference>
<name>A0A2P2QDR5_RHIMU</name>
<organism evidence="1">
    <name type="scientific">Rhizophora mucronata</name>
    <name type="common">Asiatic mangrove</name>
    <dbReference type="NCBI Taxonomy" id="61149"/>
    <lineage>
        <taxon>Eukaryota</taxon>
        <taxon>Viridiplantae</taxon>
        <taxon>Streptophyta</taxon>
        <taxon>Embryophyta</taxon>
        <taxon>Tracheophyta</taxon>
        <taxon>Spermatophyta</taxon>
        <taxon>Magnoliopsida</taxon>
        <taxon>eudicotyledons</taxon>
        <taxon>Gunneridae</taxon>
        <taxon>Pentapetalae</taxon>
        <taxon>rosids</taxon>
        <taxon>fabids</taxon>
        <taxon>Malpighiales</taxon>
        <taxon>Rhizophoraceae</taxon>
        <taxon>Rhizophora</taxon>
    </lineage>
</organism>
<proteinExistence type="predicted"/>
<protein>
    <submittedName>
        <fullName evidence="1">Uncharacterized protein</fullName>
    </submittedName>
</protein>